<dbReference type="GO" id="GO:0016020">
    <property type="term" value="C:membrane"/>
    <property type="evidence" value="ECO:0007669"/>
    <property type="project" value="UniProtKB-SubCell"/>
</dbReference>
<dbReference type="PANTHER" id="PTHR11785">
    <property type="entry name" value="AMINO ACID TRANSPORTER"/>
    <property type="match status" value="1"/>
</dbReference>
<dbReference type="Pfam" id="PF13520">
    <property type="entry name" value="AA_permease_2"/>
    <property type="match status" value="1"/>
</dbReference>
<dbReference type="AlphaFoldDB" id="A0A226E3N7"/>
<proteinExistence type="predicted"/>
<dbReference type="PIRSF" id="PIRSF006060">
    <property type="entry name" value="AA_transporter"/>
    <property type="match status" value="1"/>
</dbReference>
<keyword evidence="2" id="KW-0812">Transmembrane</keyword>
<sequence length="502" mass="54367">MLNNKKKGNKSLSESSVSIGLLEDTETKPKFLPPRSDNGSVQQTKPEKVNGGGDSTWMKSDMSNGNLDEKKQPDAQAPPVISDGTVRMKRQIGLAGGISLIVGTMIGSGIFVSPSGLLHKTGSVAVSLVVWFLCGVLATLSALSYCELGTVVPRSGGEHAYYMAAFAPLHRFFGELPAFLFAWLTVLLLKPSSLSISGMAFGQYALSPFLTYFEFCEDFVTTWQYDICKKMLAVCFAGAIATVNILSVNGATRVQIVFTGAKIATMIIIIVIGIYNMAHGQFGAISGDWADSSHDYGTIAVSFYSGLWAYDGWNNLCFVTEELKNPERNLPLAIMLGIPITTVLYILVNLSYLTVLDKHAMMESEAVAVDVGNDMLGNFKWVIPVLVCLSTIGSSNGSMFTAGRISYVAGRDGHMVVILALPMIFNSSINKLIDLFGFASWIIYALALVSVLVLRKTQPDARRVFKVPLIIPIVAILISIFLVIAPLVSTPTFEYLYVLGKV</sequence>
<evidence type="ECO:0000256" key="4">
    <source>
        <dbReference type="ARBA" id="ARBA00023136"/>
    </source>
</evidence>
<dbReference type="GO" id="GO:0015179">
    <property type="term" value="F:L-amino acid transmembrane transporter activity"/>
    <property type="evidence" value="ECO:0007669"/>
    <property type="project" value="TreeGrafter"/>
</dbReference>
<evidence type="ECO:0000313" key="6">
    <source>
        <dbReference type="EMBL" id="OXA52355.1"/>
    </source>
</evidence>
<dbReference type="InterPro" id="IPR050598">
    <property type="entry name" value="AminoAcid_Transporter"/>
</dbReference>
<name>A0A226E3N7_FOLCA</name>
<gene>
    <name evidence="6" type="ORF">Fcan01_13047</name>
</gene>
<keyword evidence="3" id="KW-1133">Transmembrane helix</keyword>
<feature type="compositionally biased region" description="Polar residues" evidence="5">
    <location>
        <begin position="57"/>
        <end position="66"/>
    </location>
</feature>
<evidence type="ECO:0000256" key="5">
    <source>
        <dbReference type="SAM" id="MobiDB-lite"/>
    </source>
</evidence>
<dbReference type="PANTHER" id="PTHR11785:SF512">
    <property type="entry name" value="SOBREMESA, ISOFORM B"/>
    <property type="match status" value="1"/>
</dbReference>
<comment type="caution">
    <text evidence="6">The sequence shown here is derived from an EMBL/GenBank/DDBJ whole genome shotgun (WGS) entry which is preliminary data.</text>
</comment>
<dbReference type="EMBL" id="LNIX01000007">
    <property type="protein sequence ID" value="OXA52355.1"/>
    <property type="molecule type" value="Genomic_DNA"/>
</dbReference>
<evidence type="ECO:0000256" key="2">
    <source>
        <dbReference type="ARBA" id="ARBA00022692"/>
    </source>
</evidence>
<accession>A0A226E3N7</accession>
<dbReference type="Proteomes" id="UP000198287">
    <property type="component" value="Unassembled WGS sequence"/>
</dbReference>
<dbReference type="InterPro" id="IPR002293">
    <property type="entry name" value="AA/rel_permease1"/>
</dbReference>
<evidence type="ECO:0000256" key="3">
    <source>
        <dbReference type="ARBA" id="ARBA00022989"/>
    </source>
</evidence>
<dbReference type="OrthoDB" id="5982228at2759"/>
<evidence type="ECO:0000313" key="7">
    <source>
        <dbReference type="Proteomes" id="UP000198287"/>
    </source>
</evidence>
<dbReference type="OMA" id="HAMMESE"/>
<evidence type="ECO:0000256" key="1">
    <source>
        <dbReference type="ARBA" id="ARBA00004141"/>
    </source>
</evidence>
<keyword evidence="7" id="KW-1185">Reference proteome</keyword>
<feature type="region of interest" description="Disordered" evidence="5">
    <location>
        <begin position="1"/>
        <end position="81"/>
    </location>
</feature>
<dbReference type="STRING" id="158441.A0A226E3N7"/>
<dbReference type="Gene3D" id="1.20.1740.10">
    <property type="entry name" value="Amino acid/polyamine transporter I"/>
    <property type="match status" value="1"/>
</dbReference>
<protein>
    <submittedName>
        <fullName evidence="6">B(0,+)-type amino acid transporter 1</fullName>
    </submittedName>
</protein>
<comment type="subcellular location">
    <subcellularLocation>
        <location evidence="1">Membrane</location>
        <topology evidence="1">Multi-pass membrane protein</topology>
    </subcellularLocation>
</comment>
<keyword evidence="4" id="KW-0472">Membrane</keyword>
<reference evidence="6 7" key="1">
    <citation type="submission" date="2015-12" db="EMBL/GenBank/DDBJ databases">
        <title>The genome of Folsomia candida.</title>
        <authorList>
            <person name="Faddeeva A."/>
            <person name="Derks M.F."/>
            <person name="Anvar Y."/>
            <person name="Smit S."/>
            <person name="Van Straalen N."/>
            <person name="Roelofs D."/>
        </authorList>
    </citation>
    <scope>NUCLEOTIDE SEQUENCE [LARGE SCALE GENOMIC DNA]</scope>
    <source>
        <strain evidence="6 7">VU population</strain>
        <tissue evidence="6">Whole body</tissue>
    </source>
</reference>
<organism evidence="6 7">
    <name type="scientific">Folsomia candida</name>
    <name type="common">Springtail</name>
    <dbReference type="NCBI Taxonomy" id="158441"/>
    <lineage>
        <taxon>Eukaryota</taxon>
        <taxon>Metazoa</taxon>
        <taxon>Ecdysozoa</taxon>
        <taxon>Arthropoda</taxon>
        <taxon>Hexapoda</taxon>
        <taxon>Collembola</taxon>
        <taxon>Entomobryomorpha</taxon>
        <taxon>Isotomoidea</taxon>
        <taxon>Isotomidae</taxon>
        <taxon>Proisotominae</taxon>
        <taxon>Folsomia</taxon>
    </lineage>
</organism>